<dbReference type="SUPFAM" id="SSF53067">
    <property type="entry name" value="Actin-like ATPase domain"/>
    <property type="match status" value="2"/>
</dbReference>
<accession>A0ABX8MT15</accession>
<gene>
    <name evidence="2" type="ORF">KSS89_03185</name>
</gene>
<sequence>MLGLFRKKSSSLLGIDINATAITVLALSRQGAGYRVEAFAREPLLPGVVQGRQIVDPEALGMALLRAWSGSGSRLRDSVVAVPGEALISKLIEVPAGLSDEELENQIALEASQYIPYALEDVALDFEVQGPVPGNSRRVQVLLVACRNEQVESLEAVLALAGLRARVVDSEPLALERGLALTIARALPQASLALLDLGADISTFSVMRGQRVIYGREQLFGSRQLMEALGRHHGLTLDEALLAQRKGCLPQGCNEDVLQPFGLQVQEQVVLALQQFSASAQQQPLDLLLLAGTASALDGLARAVEQCSGVATAIADPVRNMSVSHRLDSQQLADQAPGLLLACGLALRGLY</sequence>
<dbReference type="EMBL" id="CP077074">
    <property type="protein sequence ID" value="QXH41244.1"/>
    <property type="molecule type" value="Genomic_DNA"/>
</dbReference>
<dbReference type="CDD" id="cd24049">
    <property type="entry name" value="ASKHA_NBD_PilM"/>
    <property type="match status" value="1"/>
</dbReference>
<dbReference type="InterPro" id="IPR050696">
    <property type="entry name" value="FtsA/MreB"/>
</dbReference>
<name>A0ABX8MT15_9PSED</name>
<reference evidence="2" key="1">
    <citation type="submission" date="2021-06" db="EMBL/GenBank/DDBJ databases">
        <title>Updating the genus Pseudomonas: Description of 43 new species and partition of the Pseudomonas putida group.</title>
        <authorList>
            <person name="Girard L."/>
            <person name="Lood C."/>
            <person name="Vandamme P."/>
            <person name="Rokni-Zadeh H."/>
            <person name="van Noort V."/>
            <person name="Hofte M."/>
            <person name="Lavigne R."/>
            <person name="De Mot R."/>
        </authorList>
    </citation>
    <scope>NUCLEOTIDE SEQUENCE</scope>
    <source>
        <strain evidence="2">CMR12a</strain>
    </source>
</reference>
<feature type="domain" description="SHS2" evidence="1">
    <location>
        <begin position="12"/>
        <end position="181"/>
    </location>
</feature>
<proteinExistence type="predicted"/>
<protein>
    <submittedName>
        <fullName evidence="2">Pilus assembly protein PilM</fullName>
    </submittedName>
</protein>
<keyword evidence="3" id="KW-1185">Reference proteome</keyword>
<dbReference type="PANTHER" id="PTHR32432">
    <property type="entry name" value="CELL DIVISION PROTEIN FTSA-RELATED"/>
    <property type="match status" value="1"/>
</dbReference>
<dbReference type="Pfam" id="PF11104">
    <property type="entry name" value="PilM_2"/>
    <property type="match status" value="1"/>
</dbReference>
<dbReference type="Gene3D" id="3.30.420.40">
    <property type="match status" value="2"/>
</dbReference>
<dbReference type="InterPro" id="IPR003494">
    <property type="entry name" value="SHS2_FtsA"/>
</dbReference>
<dbReference type="PANTHER" id="PTHR32432:SF3">
    <property type="entry name" value="ETHANOLAMINE UTILIZATION PROTEIN EUTJ"/>
    <property type="match status" value="1"/>
</dbReference>
<evidence type="ECO:0000313" key="2">
    <source>
        <dbReference type="EMBL" id="QXH41244.1"/>
    </source>
</evidence>
<evidence type="ECO:0000259" key="1">
    <source>
        <dbReference type="SMART" id="SM00842"/>
    </source>
</evidence>
<dbReference type="Gene3D" id="3.30.1490.300">
    <property type="match status" value="1"/>
</dbReference>
<evidence type="ECO:0000313" key="3">
    <source>
        <dbReference type="Proteomes" id="UP000693952"/>
    </source>
</evidence>
<dbReference type="NCBIfam" id="TIGR01175">
    <property type="entry name" value="pilM"/>
    <property type="match status" value="1"/>
</dbReference>
<dbReference type="InterPro" id="IPR005883">
    <property type="entry name" value="PilM"/>
</dbReference>
<dbReference type="PIRSF" id="PIRSF019169">
    <property type="entry name" value="PilM"/>
    <property type="match status" value="1"/>
</dbReference>
<dbReference type="RefSeq" id="WP_124345561.1">
    <property type="nucleotide sequence ID" value="NZ_CP027706.1"/>
</dbReference>
<dbReference type="Proteomes" id="UP000693952">
    <property type="component" value="Chromosome"/>
</dbReference>
<organism evidence="2 3">
    <name type="scientific">Pseudomonas sessilinigenes</name>
    <dbReference type="NCBI Taxonomy" id="658629"/>
    <lineage>
        <taxon>Bacteria</taxon>
        <taxon>Pseudomonadati</taxon>
        <taxon>Pseudomonadota</taxon>
        <taxon>Gammaproteobacteria</taxon>
        <taxon>Pseudomonadales</taxon>
        <taxon>Pseudomonadaceae</taxon>
        <taxon>Pseudomonas</taxon>
    </lineage>
</organism>
<dbReference type="InterPro" id="IPR043129">
    <property type="entry name" value="ATPase_NBD"/>
</dbReference>
<dbReference type="SMART" id="SM00842">
    <property type="entry name" value="FtsA"/>
    <property type="match status" value="1"/>
</dbReference>